<evidence type="ECO:0000313" key="18">
    <source>
        <dbReference type="EnsemblMetazoa" id="KAF7489257.1"/>
    </source>
</evidence>
<dbReference type="InterPro" id="IPR044940">
    <property type="entry name" value="NOS_dom_2"/>
</dbReference>
<dbReference type="InterPro" id="IPR036119">
    <property type="entry name" value="NOS_N_sf"/>
</dbReference>
<dbReference type="Gene3D" id="3.40.50.80">
    <property type="entry name" value="Nucleotide-binding domain of ferredoxin-NADP reductase (FNR) module"/>
    <property type="match status" value="1"/>
</dbReference>
<dbReference type="Gene3D" id="2.40.30.10">
    <property type="entry name" value="Translation factors"/>
    <property type="match status" value="1"/>
</dbReference>
<dbReference type="GO" id="GO:0050661">
    <property type="term" value="F:NADP binding"/>
    <property type="evidence" value="ECO:0007669"/>
    <property type="project" value="InterPro"/>
</dbReference>
<dbReference type="InterPro" id="IPR044943">
    <property type="entry name" value="NOS_dom_1"/>
</dbReference>
<dbReference type="EMBL" id="WVUK01000065">
    <property type="protein sequence ID" value="KAF7489257.1"/>
    <property type="molecule type" value="Genomic_DNA"/>
</dbReference>
<evidence type="ECO:0000256" key="12">
    <source>
        <dbReference type="PIRNR" id="PIRNR000333"/>
    </source>
</evidence>
<reference evidence="17" key="2">
    <citation type="submission" date="2020-01" db="EMBL/GenBank/DDBJ databases">
        <authorList>
            <person name="Korhonen P.K.K."/>
            <person name="Guangxu M.G."/>
            <person name="Wang T.W."/>
            <person name="Stroehlein A.J.S."/>
            <person name="Young N.D."/>
            <person name="Ang C.-S.A."/>
            <person name="Fernando D.W.F."/>
            <person name="Lu H.L."/>
            <person name="Taylor S.T."/>
            <person name="Ehtesham M.E.M."/>
            <person name="Najaraj S.H.N."/>
            <person name="Harsha G.H.G."/>
            <person name="Madugundu A.M."/>
            <person name="Renuse S.R."/>
            <person name="Holt D.H."/>
            <person name="Pandey A.P."/>
            <person name="Papenfuss A.P."/>
            <person name="Gasser R.B.G."/>
            <person name="Fischer K.F."/>
        </authorList>
    </citation>
    <scope>NUCLEOTIDE SEQUENCE</scope>
    <source>
        <strain evidence="17">SSS_KF_BRIS2020</strain>
    </source>
</reference>
<dbReference type="GO" id="GO:0050660">
    <property type="term" value="F:flavin adenine dinucleotide binding"/>
    <property type="evidence" value="ECO:0007669"/>
    <property type="project" value="InterPro"/>
</dbReference>
<dbReference type="Pfam" id="PF00258">
    <property type="entry name" value="Flavodoxin_1"/>
    <property type="match status" value="2"/>
</dbReference>
<evidence type="ECO:0000256" key="3">
    <source>
        <dbReference type="ARBA" id="ARBA00022617"/>
    </source>
</evidence>
<evidence type="ECO:0000256" key="1">
    <source>
        <dbReference type="ARBA" id="ARBA00001970"/>
    </source>
</evidence>
<dbReference type="InterPro" id="IPR003097">
    <property type="entry name" value="CysJ-like_FAD-binding"/>
</dbReference>
<dbReference type="InterPro" id="IPR001433">
    <property type="entry name" value="OxRdtase_FAD/NAD-bd"/>
</dbReference>
<evidence type="ECO:0000256" key="13">
    <source>
        <dbReference type="PIRSR" id="PIRSR000333-1"/>
    </source>
</evidence>
<dbReference type="PRINTS" id="PR00369">
    <property type="entry name" value="FLAVODOXIN"/>
</dbReference>
<dbReference type="Gene3D" id="1.20.990.10">
    <property type="entry name" value="NADPH-cytochrome p450 Reductase, Chain A, domain 3"/>
    <property type="match status" value="1"/>
</dbReference>
<keyword evidence="6 12" id="KW-0479">Metal-binding</keyword>
<dbReference type="OrthoDB" id="1688044at2759"/>
<dbReference type="SUPFAM" id="SSF56512">
    <property type="entry name" value="Nitric oxide (NO) synthase oxygenase domain"/>
    <property type="match status" value="2"/>
</dbReference>
<feature type="compositionally biased region" description="Low complexity" evidence="14">
    <location>
        <begin position="607"/>
        <end position="633"/>
    </location>
</feature>
<keyword evidence="8 12" id="KW-0521">NADP</keyword>
<keyword evidence="3 12" id="KW-0349">Heme</keyword>
<dbReference type="InterPro" id="IPR017927">
    <property type="entry name" value="FAD-bd_FR_type"/>
</dbReference>
<dbReference type="SUPFAM" id="SSF52218">
    <property type="entry name" value="Flavoproteins"/>
    <property type="match status" value="1"/>
</dbReference>
<dbReference type="GO" id="GO:0020037">
    <property type="term" value="F:heme binding"/>
    <property type="evidence" value="ECO:0007669"/>
    <property type="project" value="InterPro"/>
</dbReference>
<dbReference type="Pfam" id="PF00175">
    <property type="entry name" value="NAD_binding_1"/>
    <property type="match status" value="1"/>
</dbReference>
<dbReference type="GO" id="GO:0006809">
    <property type="term" value="P:nitric oxide biosynthetic process"/>
    <property type="evidence" value="ECO:0007669"/>
    <property type="project" value="InterPro"/>
</dbReference>
<feature type="domain" description="Flavodoxin-like" evidence="15">
    <location>
        <begin position="479"/>
        <end position="729"/>
    </location>
</feature>
<keyword evidence="4" id="KW-0285">Flavoprotein</keyword>
<evidence type="ECO:0000256" key="4">
    <source>
        <dbReference type="ARBA" id="ARBA00022630"/>
    </source>
</evidence>
<keyword evidence="10 12" id="KW-0560">Oxidoreductase</keyword>
<comment type="cofactor">
    <cofactor evidence="12">
        <name>FMN</name>
        <dbReference type="ChEBI" id="CHEBI:58210"/>
    </cofactor>
    <text evidence="12">Binds 1 FMN.</text>
</comment>
<dbReference type="GO" id="GO:0005516">
    <property type="term" value="F:calmodulin binding"/>
    <property type="evidence" value="ECO:0007669"/>
    <property type="project" value="UniProtKB-KW"/>
</dbReference>
<evidence type="ECO:0000256" key="10">
    <source>
        <dbReference type="ARBA" id="ARBA00023002"/>
    </source>
</evidence>
<dbReference type="GO" id="GO:0010181">
    <property type="term" value="F:FMN binding"/>
    <property type="evidence" value="ECO:0007669"/>
    <property type="project" value="InterPro"/>
</dbReference>
<dbReference type="GO" id="GO:0004517">
    <property type="term" value="F:nitric-oxide synthase activity"/>
    <property type="evidence" value="ECO:0007669"/>
    <property type="project" value="UniProtKB-EC"/>
</dbReference>
<dbReference type="PIRSF" id="PIRSF000333">
    <property type="entry name" value="NOS"/>
    <property type="match status" value="1"/>
</dbReference>
<evidence type="ECO:0000259" key="15">
    <source>
        <dbReference type="PROSITE" id="PS50902"/>
    </source>
</evidence>
<comment type="function">
    <text evidence="12">Produces nitric oxide (NO) which is a messenger molecule with diverse functions.</text>
</comment>
<keyword evidence="9 12" id="KW-0112">Calmodulin-binding</keyword>
<keyword evidence="11 12" id="KW-0408">Iron</keyword>
<reference evidence="18" key="3">
    <citation type="submission" date="2022-06" db="UniProtKB">
        <authorList>
            <consortium name="EnsemblMetazoa"/>
        </authorList>
    </citation>
    <scope>IDENTIFICATION</scope>
</reference>
<dbReference type="InterPro" id="IPR001709">
    <property type="entry name" value="Flavoprot_Pyr_Nucl_cyt_Rdtase"/>
</dbReference>
<dbReference type="EnsemblMetazoa" id="SSS_4413s_mrna">
    <property type="protein sequence ID" value="KAF7489257.1"/>
    <property type="gene ID" value="SSS_4413"/>
</dbReference>
<organism evidence="17">
    <name type="scientific">Sarcoptes scabiei</name>
    <name type="common">Itch mite</name>
    <name type="synonym">Acarus scabiei</name>
    <dbReference type="NCBI Taxonomy" id="52283"/>
    <lineage>
        <taxon>Eukaryota</taxon>
        <taxon>Metazoa</taxon>
        <taxon>Ecdysozoa</taxon>
        <taxon>Arthropoda</taxon>
        <taxon>Chelicerata</taxon>
        <taxon>Arachnida</taxon>
        <taxon>Acari</taxon>
        <taxon>Acariformes</taxon>
        <taxon>Sarcoptiformes</taxon>
        <taxon>Astigmata</taxon>
        <taxon>Psoroptidia</taxon>
        <taxon>Sarcoptoidea</taxon>
        <taxon>Sarcoptidae</taxon>
        <taxon>Sarcoptinae</taxon>
        <taxon>Sarcoptes</taxon>
    </lineage>
</organism>
<evidence type="ECO:0000256" key="9">
    <source>
        <dbReference type="ARBA" id="ARBA00022860"/>
    </source>
</evidence>
<dbReference type="PANTHER" id="PTHR43410">
    <property type="entry name" value="NITRIC OXIDE SYNTHASE OXYGENASE"/>
    <property type="match status" value="1"/>
</dbReference>
<dbReference type="Gene3D" id="3.90.440.10">
    <property type="entry name" value="Nitric Oxide Synthase,Heme Domain,Chain A domain 2"/>
    <property type="match status" value="1"/>
</dbReference>
<accession>A0A834R2U9</accession>
<dbReference type="PROSITE" id="PS50902">
    <property type="entry name" value="FLAVODOXIN_LIKE"/>
    <property type="match status" value="1"/>
</dbReference>
<dbReference type="Gene3D" id="3.90.340.10">
    <property type="entry name" value="Nitric Oxide Synthase, Chain A, domain 1"/>
    <property type="match status" value="2"/>
</dbReference>
<dbReference type="InterPro" id="IPR004030">
    <property type="entry name" value="NOS_N"/>
</dbReference>
<comment type="cofactor">
    <cofactor evidence="1 12">
        <name>heme b</name>
        <dbReference type="ChEBI" id="CHEBI:60344"/>
    </cofactor>
</comment>
<proteinExistence type="inferred from homology"/>
<keyword evidence="5 12" id="KW-0288">FMN</keyword>
<dbReference type="InterPro" id="IPR029039">
    <property type="entry name" value="Flavoprotein-like_sf"/>
</dbReference>
<dbReference type="PROSITE" id="PS51384">
    <property type="entry name" value="FAD_FR"/>
    <property type="match status" value="1"/>
</dbReference>
<evidence type="ECO:0000313" key="17">
    <source>
        <dbReference type="EMBL" id="KAF7489257.1"/>
    </source>
</evidence>
<sequence>MTNIDWNPAYDYGRSKEQILIEAKQFMEQYYASIKRLHTPSHRERLNEIENEINQTGSYQLRQTELIFGAKLGWRNAPRCIGRIQWSKLQVFDARNCKTAQEVFEAICNQIKYATNRGNLRSAITIFPQRINGREDFRIWNNQLISYAGYLIDPNETINNGEIVLNGDDKFDENNSFAKNSEKECPSMIQMNHSNPHHSNHRSDHQQSTIIGDPMNVEFTQICIKLGWKGLGTRWDILPLVISVPGEDPQLFPLSEDLVLRVPLIHPKYEWFKDLDLQWYALPAVSSMKFDVGGIEFTACPFSGWYMDTEIAARDLCDQHRYNILPDVAKHMSLDVNSNASLWKDRAVIEVNTAVLFSFQRANVTIVDHHTAAESFMKHLENENRLRGGCPADWVWVVPPISGSLTPVFHQEMLNYELKPAYRYQEPAWKTHIWKNGGLDERNSLGLSTPRKLRFKEIAKAVKFTSNLFGKALSKRIKATILYATETGRSEQFAKRLGQIFSHVFNVSVYCMDSYDMLHLEHETLLLCVTSTFGNGDPPENGESFAKQLQAIKVTGDTAPDLDRETISLPVTYFRYQPNNESNEAASSTLSKDDSSVQNLSNKIFNQPQPNKPQLLSQLSQPTISSSSKSSKALQHHMSIQPSRSDDPVASSTMIDDNLQFVNHVGPLSNVRFAVFALGSSAYPNFCAFGRYLDTMLEELGGERITKLGQGDELCGQEQSFSEWSAEVFEQACEVFCLTDELDMNTVVRLASLKPLQWCKENVLLDPCPKSLLEEDLNKKANRIRGALHKLSNNKKVIHYKLAERYDLHDYNDDDRSDRSKENNLRPTIRVVLKIDISNSAESNEDIKSDANYYTGDHLAVYPENSIILVQSIINRLQILNNNIDPDQPVLIKIKSQHFSIDNQNTSNSSSLNSFAETSNSSSKINNDRLKETNRQDNLTKFDSDHLEPQQKWVLHDRLPFAVTLREALTRYLDITSPPTQRLLSIFSEHASDQSEANILKNLSKDSNAYETWKAKYFPNFLEILNDFSSLNPPLEFIFTQLPLLKPRHYSISSSPLVTSALQVDLTVAVIHYRTENGAEHFGVCSNFLNDIPIGHDVFAFIRSAPNFRMPKERKVPIIMIGPGTGIAPFRSFWQQRSKLMAINPATSYGEMILFFGCRYPALQLYRKEILEQVEKGVIDDYFVAYSRRPNQKKQYVQDILRKLSKKIFTKLIEQKGHIYVCGDVSMAEDVNKTLQQILQENGIEDAEMMLLKLKETLRYHEDIFGITLRTAEVTNRNRTHAATKQSFSSLI</sequence>
<evidence type="ECO:0000256" key="11">
    <source>
        <dbReference type="ARBA" id="ARBA00023004"/>
    </source>
</evidence>
<dbReference type="InterPro" id="IPR017938">
    <property type="entry name" value="Riboflavin_synthase-like_b-brl"/>
</dbReference>
<name>A0A834R2U9_SARSC</name>
<dbReference type="Proteomes" id="UP000070412">
    <property type="component" value="Unassembled WGS sequence"/>
</dbReference>
<dbReference type="Pfam" id="PF00667">
    <property type="entry name" value="FAD_binding_1"/>
    <property type="match status" value="1"/>
</dbReference>
<dbReference type="SUPFAM" id="SSF52343">
    <property type="entry name" value="Ferredoxin reductase-like, C-terminal NADP-linked domain"/>
    <property type="match status" value="1"/>
</dbReference>
<feature type="domain" description="FAD-binding FR-type" evidence="16">
    <location>
        <begin position="795"/>
        <end position="1111"/>
    </location>
</feature>
<dbReference type="InterPro" id="IPR023173">
    <property type="entry name" value="NADPH_Cyt_P450_Rdtase_alpha"/>
</dbReference>
<dbReference type="Gene3D" id="3.40.50.360">
    <property type="match status" value="1"/>
</dbReference>
<dbReference type="PANTHER" id="PTHR43410:SF1">
    <property type="entry name" value="NITRIC OXIDE SYNTHASE"/>
    <property type="match status" value="1"/>
</dbReference>
<keyword evidence="19" id="KW-1185">Reference proteome</keyword>
<keyword evidence="7 12" id="KW-0274">FAD</keyword>
<comment type="similarity">
    <text evidence="2 12">Belongs to the NOS family.</text>
</comment>
<feature type="binding site" description="axial binding residue" evidence="13">
    <location>
        <position position="80"/>
    </location>
    <ligand>
        <name>heme b</name>
        <dbReference type="ChEBI" id="CHEBI:60344"/>
    </ligand>
    <ligandPart>
        <name>Fe</name>
        <dbReference type="ChEBI" id="CHEBI:18248"/>
    </ligandPart>
</feature>
<dbReference type="InterPro" id="IPR012144">
    <property type="entry name" value="NOS_euk"/>
</dbReference>
<evidence type="ECO:0000256" key="8">
    <source>
        <dbReference type="ARBA" id="ARBA00022857"/>
    </source>
</evidence>
<reference evidence="19" key="1">
    <citation type="journal article" date="2020" name="PLoS Negl. Trop. Dis.">
        <title>High-quality nuclear genome for Sarcoptes scabiei-A critical resource for a neglected parasite.</title>
        <authorList>
            <person name="Korhonen P.K."/>
            <person name="Gasser R.B."/>
            <person name="Ma G."/>
            <person name="Wang T."/>
            <person name="Stroehlein A.J."/>
            <person name="Young N.D."/>
            <person name="Ang C.S."/>
            <person name="Fernando D.D."/>
            <person name="Lu H.C."/>
            <person name="Taylor S."/>
            <person name="Reynolds S.L."/>
            <person name="Mofiz E."/>
            <person name="Najaraj S.H."/>
            <person name="Gowda H."/>
            <person name="Madugundu A."/>
            <person name="Renuse S."/>
            <person name="Holt D."/>
            <person name="Pandey A."/>
            <person name="Papenfuss A.T."/>
            <person name="Fischer K."/>
        </authorList>
    </citation>
    <scope>NUCLEOTIDE SEQUENCE [LARGE SCALE GENOMIC DNA]</scope>
</reference>
<dbReference type="EC" id="1.14.13.39" evidence="12"/>
<dbReference type="InterPro" id="IPR039261">
    <property type="entry name" value="FNR_nucleotide-bd"/>
</dbReference>
<evidence type="ECO:0000256" key="5">
    <source>
        <dbReference type="ARBA" id="ARBA00022643"/>
    </source>
</evidence>
<comment type="cofactor">
    <cofactor evidence="12">
        <name>FAD</name>
        <dbReference type="ChEBI" id="CHEBI:57692"/>
    </cofactor>
    <text evidence="12">Binds 1 FAD.</text>
</comment>
<protein>
    <recommendedName>
        <fullName evidence="12">Nitric oxide synthase</fullName>
        <ecNumber evidence="12">1.14.13.39</ecNumber>
    </recommendedName>
</protein>
<evidence type="ECO:0000313" key="19">
    <source>
        <dbReference type="Proteomes" id="UP000070412"/>
    </source>
</evidence>
<dbReference type="PROSITE" id="PS60001">
    <property type="entry name" value="NOS"/>
    <property type="match status" value="1"/>
</dbReference>
<dbReference type="InterPro" id="IPR050607">
    <property type="entry name" value="NOS"/>
</dbReference>
<dbReference type="PRINTS" id="PR00371">
    <property type="entry name" value="FPNCR"/>
</dbReference>
<gene>
    <name evidence="17" type="ORF">SSS_4413</name>
</gene>
<feature type="region of interest" description="Disordered" evidence="14">
    <location>
        <begin position="602"/>
        <end position="651"/>
    </location>
</feature>
<dbReference type="FunFam" id="3.40.50.80:FF:000003">
    <property type="entry name" value="Nitric oxide synthase"/>
    <property type="match status" value="1"/>
</dbReference>
<dbReference type="InterPro" id="IPR008254">
    <property type="entry name" value="Flavodoxin/NO_synth"/>
</dbReference>
<dbReference type="GO" id="GO:0046872">
    <property type="term" value="F:metal ion binding"/>
    <property type="evidence" value="ECO:0007669"/>
    <property type="project" value="UniProtKB-KW"/>
</dbReference>
<evidence type="ECO:0000256" key="2">
    <source>
        <dbReference type="ARBA" id="ARBA00006267"/>
    </source>
</evidence>
<dbReference type="SUPFAM" id="SSF63380">
    <property type="entry name" value="Riboflavin synthase domain-like"/>
    <property type="match status" value="1"/>
</dbReference>
<dbReference type="Pfam" id="PF02898">
    <property type="entry name" value="NO_synthase"/>
    <property type="match status" value="2"/>
</dbReference>
<feature type="compositionally biased region" description="Low complexity" evidence="14">
    <location>
        <begin position="903"/>
        <end position="923"/>
    </location>
</feature>
<dbReference type="InterPro" id="IPR001094">
    <property type="entry name" value="Flavdoxin-like"/>
</dbReference>
<comment type="catalytic activity">
    <reaction evidence="12">
        <text>2 L-arginine + 3 NADPH + 4 O2 + H(+) = 2 L-citrulline + 2 nitric oxide + 3 NADP(+) + 4 H2O</text>
        <dbReference type="Rhea" id="RHEA:19897"/>
        <dbReference type="ChEBI" id="CHEBI:15377"/>
        <dbReference type="ChEBI" id="CHEBI:15378"/>
        <dbReference type="ChEBI" id="CHEBI:15379"/>
        <dbReference type="ChEBI" id="CHEBI:16480"/>
        <dbReference type="ChEBI" id="CHEBI:32682"/>
        <dbReference type="ChEBI" id="CHEBI:57743"/>
        <dbReference type="ChEBI" id="CHEBI:57783"/>
        <dbReference type="ChEBI" id="CHEBI:58349"/>
        <dbReference type="EC" id="1.14.13.39"/>
    </reaction>
</comment>
<evidence type="ECO:0000256" key="7">
    <source>
        <dbReference type="ARBA" id="ARBA00022827"/>
    </source>
</evidence>
<evidence type="ECO:0000256" key="6">
    <source>
        <dbReference type="ARBA" id="ARBA00022723"/>
    </source>
</evidence>
<dbReference type="InterPro" id="IPR044944">
    <property type="entry name" value="NOS_dom_3"/>
</dbReference>
<evidence type="ECO:0000259" key="16">
    <source>
        <dbReference type="PROSITE" id="PS51384"/>
    </source>
</evidence>
<dbReference type="Gene3D" id="3.90.1230.10">
    <property type="entry name" value="Nitric Oxide Synthase, Chain A, domain 3"/>
    <property type="match status" value="1"/>
</dbReference>
<evidence type="ECO:0000256" key="14">
    <source>
        <dbReference type="SAM" id="MobiDB-lite"/>
    </source>
</evidence>
<feature type="region of interest" description="Disordered" evidence="14">
    <location>
        <begin position="903"/>
        <end position="934"/>
    </location>
</feature>